<dbReference type="RefSeq" id="WP_345047421.1">
    <property type="nucleotide sequence ID" value="NZ_BAABED010000001.1"/>
</dbReference>
<reference evidence="2 3" key="1">
    <citation type="submission" date="2024-09" db="EMBL/GenBank/DDBJ databases">
        <authorList>
            <person name="Sun Q."/>
            <person name="Mori K."/>
        </authorList>
    </citation>
    <scope>NUCLEOTIDE SEQUENCE [LARGE SCALE GENOMIC DNA]</scope>
    <source>
        <strain evidence="2 3">JCM 13519</strain>
    </source>
</reference>
<feature type="region of interest" description="Disordered" evidence="1">
    <location>
        <begin position="103"/>
        <end position="132"/>
    </location>
</feature>
<organism evidence="2 3">
    <name type="scientific">Arthrobacter methylotrophus</name>
    <dbReference type="NCBI Taxonomy" id="121291"/>
    <lineage>
        <taxon>Bacteria</taxon>
        <taxon>Bacillati</taxon>
        <taxon>Actinomycetota</taxon>
        <taxon>Actinomycetes</taxon>
        <taxon>Micrococcales</taxon>
        <taxon>Micrococcaceae</taxon>
        <taxon>Arthrobacter</taxon>
    </lineage>
</organism>
<accession>A0ABV5UMY5</accession>
<proteinExistence type="predicted"/>
<gene>
    <name evidence="2" type="ORF">ACFFPI_03560</name>
</gene>
<comment type="caution">
    <text evidence="2">The sequence shown here is derived from an EMBL/GenBank/DDBJ whole genome shotgun (WGS) entry which is preliminary data.</text>
</comment>
<sequence>MNDPSKRPDAYPQGLNGPMKAMNPGVVDFLFRQLVVGEPPEDVQWRREGTVLGEQPPGAELARRLAETDLESLTPVELFDYVRAAQRLGTWADRLRESAVARYCAPESPRNPGAPEGRIQGGSASVKGGRSS</sequence>
<name>A0ABV5UMY5_9MICC</name>
<keyword evidence="3" id="KW-1185">Reference proteome</keyword>
<evidence type="ECO:0000256" key="1">
    <source>
        <dbReference type="SAM" id="MobiDB-lite"/>
    </source>
</evidence>
<evidence type="ECO:0000313" key="2">
    <source>
        <dbReference type="EMBL" id="MFB9713229.1"/>
    </source>
</evidence>
<dbReference type="EMBL" id="JBHMBH010000008">
    <property type="protein sequence ID" value="MFB9713229.1"/>
    <property type="molecule type" value="Genomic_DNA"/>
</dbReference>
<evidence type="ECO:0000313" key="3">
    <source>
        <dbReference type="Proteomes" id="UP001589536"/>
    </source>
</evidence>
<dbReference type="Proteomes" id="UP001589536">
    <property type="component" value="Unassembled WGS sequence"/>
</dbReference>
<protein>
    <submittedName>
        <fullName evidence="2">Uncharacterized protein</fullName>
    </submittedName>
</protein>